<dbReference type="AlphaFoldDB" id="A0A7W8DNC6"/>
<comment type="caution">
    <text evidence="2">The sequence shown here is derived from an EMBL/GenBank/DDBJ whole genome shotgun (WGS) entry which is preliminary data.</text>
</comment>
<name>A0A7W8DNC6_9BACT</name>
<evidence type="ECO:0000313" key="2">
    <source>
        <dbReference type="EMBL" id="MBB5036228.1"/>
    </source>
</evidence>
<keyword evidence="1" id="KW-0472">Membrane</keyword>
<proteinExistence type="predicted"/>
<keyword evidence="1" id="KW-0812">Transmembrane</keyword>
<protein>
    <submittedName>
        <fullName evidence="2">Uncharacterized protein</fullName>
    </submittedName>
</protein>
<dbReference type="RefSeq" id="WP_184204792.1">
    <property type="nucleotide sequence ID" value="NZ_JACHIF010000001.1"/>
</dbReference>
<feature type="transmembrane region" description="Helical" evidence="1">
    <location>
        <begin position="6"/>
        <end position="30"/>
    </location>
</feature>
<sequence>MDLIPVAFVSLVSATGLLVYLLCIAFTIYFVREELSFKWLLVPMLLVAVHTALIGYRWGIL</sequence>
<feature type="transmembrane region" description="Helical" evidence="1">
    <location>
        <begin position="37"/>
        <end position="58"/>
    </location>
</feature>
<dbReference type="EMBL" id="JACHIF010000001">
    <property type="protein sequence ID" value="MBB5036228.1"/>
    <property type="molecule type" value="Genomic_DNA"/>
</dbReference>
<dbReference type="Proteomes" id="UP000534294">
    <property type="component" value="Unassembled WGS sequence"/>
</dbReference>
<organism evidence="2 3">
    <name type="scientific">Prosthecobacter dejongeii</name>
    <dbReference type="NCBI Taxonomy" id="48465"/>
    <lineage>
        <taxon>Bacteria</taxon>
        <taxon>Pseudomonadati</taxon>
        <taxon>Verrucomicrobiota</taxon>
        <taxon>Verrucomicrobiia</taxon>
        <taxon>Verrucomicrobiales</taxon>
        <taxon>Verrucomicrobiaceae</taxon>
        <taxon>Prosthecobacter</taxon>
    </lineage>
</organism>
<reference evidence="2 3" key="1">
    <citation type="submission" date="2020-08" db="EMBL/GenBank/DDBJ databases">
        <title>Genomic Encyclopedia of Type Strains, Phase IV (KMG-IV): sequencing the most valuable type-strain genomes for metagenomic binning, comparative biology and taxonomic classification.</title>
        <authorList>
            <person name="Goeker M."/>
        </authorList>
    </citation>
    <scope>NUCLEOTIDE SEQUENCE [LARGE SCALE GENOMIC DNA]</scope>
    <source>
        <strain evidence="2 3">DSM 12251</strain>
    </source>
</reference>
<keyword evidence="1" id="KW-1133">Transmembrane helix</keyword>
<accession>A0A7W8DNC6</accession>
<evidence type="ECO:0000256" key="1">
    <source>
        <dbReference type="SAM" id="Phobius"/>
    </source>
</evidence>
<evidence type="ECO:0000313" key="3">
    <source>
        <dbReference type="Proteomes" id="UP000534294"/>
    </source>
</evidence>
<keyword evidence="3" id="KW-1185">Reference proteome</keyword>
<gene>
    <name evidence="2" type="ORF">HNQ64_000462</name>
</gene>